<feature type="compositionally biased region" description="Basic and acidic residues" evidence="1">
    <location>
        <begin position="87"/>
        <end position="99"/>
    </location>
</feature>
<feature type="compositionally biased region" description="Acidic residues" evidence="1">
    <location>
        <begin position="48"/>
        <end position="57"/>
    </location>
</feature>
<comment type="caution">
    <text evidence="2">The sequence shown here is derived from an EMBL/GenBank/DDBJ whole genome shotgun (WGS) entry which is preliminary data.</text>
</comment>
<reference evidence="2" key="1">
    <citation type="submission" date="2023-04" db="EMBL/GenBank/DDBJ databases">
        <title>Phytophthora fragariaefolia NBRC 109709.</title>
        <authorList>
            <person name="Ichikawa N."/>
            <person name="Sato H."/>
            <person name="Tonouchi N."/>
        </authorList>
    </citation>
    <scope>NUCLEOTIDE SEQUENCE</scope>
    <source>
        <strain evidence="2">NBRC 109709</strain>
    </source>
</reference>
<protein>
    <submittedName>
        <fullName evidence="2">Unnamed protein product</fullName>
    </submittedName>
</protein>
<evidence type="ECO:0000313" key="2">
    <source>
        <dbReference type="EMBL" id="GMF57805.1"/>
    </source>
</evidence>
<proteinExistence type="predicted"/>
<dbReference type="Proteomes" id="UP001165121">
    <property type="component" value="Unassembled WGS sequence"/>
</dbReference>
<dbReference type="EMBL" id="BSXT01004416">
    <property type="protein sequence ID" value="GMF57805.1"/>
    <property type="molecule type" value="Genomic_DNA"/>
</dbReference>
<keyword evidence="3" id="KW-1185">Reference proteome</keyword>
<dbReference type="AlphaFoldDB" id="A0A9W6YAR3"/>
<feature type="region of interest" description="Disordered" evidence="1">
    <location>
        <begin position="46"/>
        <end position="155"/>
    </location>
</feature>
<evidence type="ECO:0000256" key="1">
    <source>
        <dbReference type="SAM" id="MobiDB-lite"/>
    </source>
</evidence>
<feature type="compositionally biased region" description="Polar residues" evidence="1">
    <location>
        <begin position="124"/>
        <end position="135"/>
    </location>
</feature>
<evidence type="ECO:0000313" key="3">
    <source>
        <dbReference type="Proteomes" id="UP001165121"/>
    </source>
</evidence>
<gene>
    <name evidence="2" type="ORF">Pfra01_002475000</name>
</gene>
<accession>A0A9W6YAR3</accession>
<organism evidence="2 3">
    <name type="scientific">Phytophthora fragariaefolia</name>
    <dbReference type="NCBI Taxonomy" id="1490495"/>
    <lineage>
        <taxon>Eukaryota</taxon>
        <taxon>Sar</taxon>
        <taxon>Stramenopiles</taxon>
        <taxon>Oomycota</taxon>
        <taxon>Peronosporomycetes</taxon>
        <taxon>Peronosporales</taxon>
        <taxon>Peronosporaceae</taxon>
        <taxon>Phytophthora</taxon>
    </lineage>
</organism>
<sequence length="155" mass="17148">MIVRISEETKGYRVYLPKYRMVVTTQHVKNIETLGRTQNEQVQRMYLQEDDSADENESSGNDARGAETADAESATAGNRRKKKGKTRANEKPRQREQHMRRSATREAAGGADGSARQEEPDAATVNNGLIPTPRTTARPCGALTETGGSRPCRRS</sequence>
<name>A0A9W6YAR3_9STRA</name>